<keyword evidence="2" id="KW-1185">Reference proteome</keyword>
<name>A0A6I2UZP5_9FIRM</name>
<dbReference type="Proteomes" id="UP000430222">
    <property type="component" value="Unassembled WGS sequence"/>
</dbReference>
<organism evidence="1 2">
    <name type="scientific">Selenomonas montiformis</name>
    <dbReference type="NCBI Taxonomy" id="2652285"/>
    <lineage>
        <taxon>Bacteria</taxon>
        <taxon>Bacillati</taxon>
        <taxon>Bacillota</taxon>
        <taxon>Negativicutes</taxon>
        <taxon>Selenomonadales</taxon>
        <taxon>Selenomonadaceae</taxon>
        <taxon>Selenomonas</taxon>
    </lineage>
</organism>
<protein>
    <submittedName>
        <fullName evidence="1">RNA-binding protein</fullName>
    </submittedName>
</protein>
<gene>
    <name evidence="1" type="ORF">FYJ78_12200</name>
</gene>
<evidence type="ECO:0000313" key="2">
    <source>
        <dbReference type="Proteomes" id="UP000430222"/>
    </source>
</evidence>
<reference evidence="1 2" key="1">
    <citation type="submission" date="2019-08" db="EMBL/GenBank/DDBJ databases">
        <title>In-depth cultivation of the pig gut microbiome towards novel bacterial diversity and tailored functional studies.</title>
        <authorList>
            <person name="Wylensek D."/>
            <person name="Hitch T.C.A."/>
            <person name="Clavel T."/>
        </authorList>
    </citation>
    <scope>NUCLEOTIDE SEQUENCE [LARGE SCALE GENOMIC DNA]</scope>
    <source>
        <strain evidence="2">WCA-380-WT-3B3</strain>
    </source>
</reference>
<comment type="caution">
    <text evidence="1">The sequence shown here is derived from an EMBL/GenBank/DDBJ whole genome shotgun (WGS) entry which is preliminary data.</text>
</comment>
<accession>A0A6I2UZP5</accession>
<proteinExistence type="predicted"/>
<sequence length="124" mass="14309">MMMALNFQAAKHKKMLMERTKNCTVRLGDVTQLYPEGSVVWITTGKKGEPKHKLYSAYLDKVRVKTMGTLTSNDLGHQNPEINSKEELVADFEKIYKRRILMEDTVTVIYFTEVHDDLDKSPVE</sequence>
<evidence type="ECO:0000313" key="1">
    <source>
        <dbReference type="EMBL" id="MSV25909.1"/>
    </source>
</evidence>
<dbReference type="EMBL" id="VUNL01000018">
    <property type="protein sequence ID" value="MSV25909.1"/>
    <property type="molecule type" value="Genomic_DNA"/>
</dbReference>
<dbReference type="AlphaFoldDB" id="A0A6I2UZP5"/>